<organism evidence="1 2">
    <name type="scientific">Haematococcus lacustris</name>
    <name type="common">Green alga</name>
    <name type="synonym">Haematococcus pluvialis</name>
    <dbReference type="NCBI Taxonomy" id="44745"/>
    <lineage>
        <taxon>Eukaryota</taxon>
        <taxon>Viridiplantae</taxon>
        <taxon>Chlorophyta</taxon>
        <taxon>core chlorophytes</taxon>
        <taxon>Chlorophyceae</taxon>
        <taxon>CS clade</taxon>
        <taxon>Chlamydomonadales</taxon>
        <taxon>Haematococcaceae</taxon>
        <taxon>Haematococcus</taxon>
    </lineage>
</organism>
<proteinExistence type="predicted"/>
<evidence type="ECO:0000313" key="1">
    <source>
        <dbReference type="EMBL" id="GFH26161.1"/>
    </source>
</evidence>
<gene>
    <name evidence="1" type="ORF">HaLaN_24262</name>
</gene>
<comment type="caution">
    <text evidence="1">The sequence shown here is derived from an EMBL/GenBank/DDBJ whole genome shotgun (WGS) entry which is preliminary data.</text>
</comment>
<evidence type="ECO:0000313" key="2">
    <source>
        <dbReference type="Proteomes" id="UP000485058"/>
    </source>
</evidence>
<dbReference type="AlphaFoldDB" id="A0A699ZUQ8"/>
<dbReference type="EMBL" id="BLLF01003042">
    <property type="protein sequence ID" value="GFH26161.1"/>
    <property type="molecule type" value="Genomic_DNA"/>
</dbReference>
<accession>A0A699ZUQ8</accession>
<sequence>MGDQPPDTQPQQQQDAHALRALTLRVFRRLRGASRTQRAIKRLAAAAADMAGRGLQCRALKAWRSTTETGGAIKQLQARAAVRMRRDAFETWREHHLSLQKSHSDLRRPPMPV</sequence>
<keyword evidence="2" id="KW-1185">Reference proteome</keyword>
<dbReference type="Proteomes" id="UP000485058">
    <property type="component" value="Unassembled WGS sequence"/>
</dbReference>
<protein>
    <submittedName>
        <fullName evidence="1">Uncharacterized protein</fullName>
    </submittedName>
</protein>
<name>A0A699ZUQ8_HAELA</name>
<reference evidence="1 2" key="1">
    <citation type="submission" date="2020-02" db="EMBL/GenBank/DDBJ databases">
        <title>Draft genome sequence of Haematococcus lacustris strain NIES-144.</title>
        <authorList>
            <person name="Morimoto D."/>
            <person name="Nakagawa S."/>
            <person name="Yoshida T."/>
            <person name="Sawayama S."/>
        </authorList>
    </citation>
    <scope>NUCLEOTIDE SEQUENCE [LARGE SCALE GENOMIC DNA]</scope>
    <source>
        <strain evidence="1 2">NIES-144</strain>
    </source>
</reference>